<dbReference type="InterPro" id="IPR013525">
    <property type="entry name" value="ABC2_TM"/>
</dbReference>
<accession>A0A6L8MYA6</accession>
<protein>
    <submittedName>
        <fullName evidence="7">ABC transporter permease</fullName>
    </submittedName>
</protein>
<evidence type="ECO:0000256" key="3">
    <source>
        <dbReference type="ARBA" id="ARBA00022989"/>
    </source>
</evidence>
<gene>
    <name evidence="7" type="ORF">GLP18_07865</name>
</gene>
<keyword evidence="2 5" id="KW-0812">Transmembrane</keyword>
<keyword evidence="3 5" id="KW-1133">Transmembrane helix</keyword>
<sequence>MFRRMNALIWLRNQILLSNKNLSVQILLPFMLVLLYKNFMEASGMKLMFVCLSMAISMSIGMTISTMIAEEKEKNMLKTLLLSGVRYHEYILSVLIHPLILTVITLILFPVMSDANLEGIYIEYIVVMFLTTVAVMLINMCIGLLSDTQSKAQINGLPITFIVALLPMFSFAKEGVATVVSYTFMGAYTDFFIETNFSMSDNSIKILLLWNVILTVLTVLAIKKSKVIVTDEK</sequence>
<feature type="transmembrane region" description="Helical" evidence="5">
    <location>
        <begin position="21"/>
        <end position="39"/>
    </location>
</feature>
<feature type="transmembrane region" description="Helical" evidence="5">
    <location>
        <begin position="204"/>
        <end position="222"/>
    </location>
</feature>
<comment type="subcellular location">
    <subcellularLocation>
        <location evidence="1">Membrane</location>
        <topology evidence="1">Multi-pass membrane protein</topology>
    </subcellularLocation>
</comment>
<feature type="transmembrane region" description="Helical" evidence="5">
    <location>
        <begin position="157"/>
        <end position="184"/>
    </location>
</feature>
<reference evidence="7 8" key="1">
    <citation type="submission" date="2019-11" db="EMBL/GenBank/DDBJ databases">
        <title>Divergent Streptococcus suis from cattle.</title>
        <authorList>
            <person name="Williamson C."/>
        </authorList>
    </citation>
    <scope>NUCLEOTIDE SEQUENCE [LARGE SCALE GENOMIC DNA]</scope>
    <source>
        <strain evidence="7 8">10-36905</strain>
    </source>
</reference>
<keyword evidence="4 5" id="KW-0472">Membrane</keyword>
<evidence type="ECO:0000313" key="8">
    <source>
        <dbReference type="Proteomes" id="UP000483765"/>
    </source>
</evidence>
<dbReference type="GO" id="GO:0016020">
    <property type="term" value="C:membrane"/>
    <property type="evidence" value="ECO:0007669"/>
    <property type="project" value="UniProtKB-SubCell"/>
</dbReference>
<feature type="transmembrane region" description="Helical" evidence="5">
    <location>
        <begin position="124"/>
        <end position="145"/>
    </location>
</feature>
<dbReference type="Proteomes" id="UP000483765">
    <property type="component" value="Unassembled WGS sequence"/>
</dbReference>
<name>A0A6L8MYA6_STRSU</name>
<feature type="domain" description="ABC-2 type transporter transmembrane" evidence="6">
    <location>
        <begin position="13"/>
        <end position="220"/>
    </location>
</feature>
<organism evidence="7 8">
    <name type="scientific">Streptococcus suis</name>
    <dbReference type="NCBI Taxonomy" id="1307"/>
    <lineage>
        <taxon>Bacteria</taxon>
        <taxon>Bacillati</taxon>
        <taxon>Bacillota</taxon>
        <taxon>Bacilli</taxon>
        <taxon>Lactobacillales</taxon>
        <taxon>Streptococcaceae</taxon>
        <taxon>Streptococcus</taxon>
    </lineage>
</organism>
<proteinExistence type="predicted"/>
<comment type="caution">
    <text evidence="7">The sequence shown here is derived from an EMBL/GenBank/DDBJ whole genome shotgun (WGS) entry which is preliminary data.</text>
</comment>
<dbReference type="RefSeq" id="WP_160864337.1">
    <property type="nucleotide sequence ID" value="NZ_WNXH01000012.1"/>
</dbReference>
<dbReference type="AlphaFoldDB" id="A0A6L8MYA6"/>
<evidence type="ECO:0000313" key="7">
    <source>
        <dbReference type="EMBL" id="MYN70136.1"/>
    </source>
</evidence>
<evidence type="ECO:0000259" key="6">
    <source>
        <dbReference type="Pfam" id="PF12698"/>
    </source>
</evidence>
<feature type="transmembrane region" description="Helical" evidence="5">
    <location>
        <begin position="90"/>
        <end position="112"/>
    </location>
</feature>
<evidence type="ECO:0000256" key="1">
    <source>
        <dbReference type="ARBA" id="ARBA00004141"/>
    </source>
</evidence>
<dbReference type="GO" id="GO:0140359">
    <property type="term" value="F:ABC-type transporter activity"/>
    <property type="evidence" value="ECO:0007669"/>
    <property type="project" value="InterPro"/>
</dbReference>
<evidence type="ECO:0000256" key="2">
    <source>
        <dbReference type="ARBA" id="ARBA00022692"/>
    </source>
</evidence>
<evidence type="ECO:0000256" key="4">
    <source>
        <dbReference type="ARBA" id="ARBA00023136"/>
    </source>
</evidence>
<dbReference type="Pfam" id="PF12698">
    <property type="entry name" value="ABC2_membrane_3"/>
    <property type="match status" value="1"/>
</dbReference>
<dbReference type="EMBL" id="WNXH01000012">
    <property type="protein sequence ID" value="MYN70136.1"/>
    <property type="molecule type" value="Genomic_DNA"/>
</dbReference>
<evidence type="ECO:0000256" key="5">
    <source>
        <dbReference type="SAM" id="Phobius"/>
    </source>
</evidence>
<feature type="transmembrane region" description="Helical" evidence="5">
    <location>
        <begin position="45"/>
        <end position="69"/>
    </location>
</feature>